<organism evidence="3 4">
    <name type="scientific">Methylotuvimicrobium alcaliphilum (strain DSM 19304 / NCIMB 14124 / VKM B-2133 / 20Z)</name>
    <name type="common">Methylomicrobium alcaliphilum</name>
    <dbReference type="NCBI Taxonomy" id="1091494"/>
    <lineage>
        <taxon>Bacteria</taxon>
        <taxon>Pseudomonadati</taxon>
        <taxon>Pseudomonadota</taxon>
        <taxon>Gammaproteobacteria</taxon>
        <taxon>Methylococcales</taxon>
        <taxon>Methylococcaceae</taxon>
        <taxon>Methylotuvimicrobium</taxon>
    </lineage>
</organism>
<evidence type="ECO:0000256" key="1">
    <source>
        <dbReference type="SAM" id="MobiDB-lite"/>
    </source>
</evidence>
<dbReference type="PATRIC" id="fig|271065.3.peg.3915"/>
<feature type="region of interest" description="Disordered" evidence="1">
    <location>
        <begin position="73"/>
        <end position="111"/>
    </location>
</feature>
<dbReference type="Proteomes" id="UP000008315">
    <property type="component" value="Chromosome"/>
</dbReference>
<keyword evidence="4" id="KW-1185">Reference proteome</keyword>
<name>G4SYY6_META2</name>
<evidence type="ECO:0000313" key="3">
    <source>
        <dbReference type="EMBL" id="CCE25443.1"/>
    </source>
</evidence>
<gene>
    <name evidence="3" type="ordered locus">MEALZ_3787</name>
</gene>
<feature type="compositionally biased region" description="Basic and acidic residues" evidence="1">
    <location>
        <begin position="73"/>
        <end position="98"/>
    </location>
</feature>
<dbReference type="GO" id="GO:0006355">
    <property type="term" value="P:regulation of DNA-templated transcription"/>
    <property type="evidence" value="ECO:0007669"/>
    <property type="project" value="InterPro"/>
</dbReference>
<dbReference type="InterPro" id="IPR010985">
    <property type="entry name" value="Ribbon_hlx_hlx"/>
</dbReference>
<accession>G4SYY6</accession>
<dbReference type="AlphaFoldDB" id="G4SYY6"/>
<feature type="compositionally biased region" description="Basic residues" evidence="1">
    <location>
        <begin position="99"/>
        <end position="110"/>
    </location>
</feature>
<feature type="domain" description="Ribbon-helix-helix protein CopG" evidence="2">
    <location>
        <begin position="111"/>
        <end position="150"/>
    </location>
</feature>
<evidence type="ECO:0000313" key="4">
    <source>
        <dbReference type="Proteomes" id="UP000008315"/>
    </source>
</evidence>
<protein>
    <recommendedName>
        <fullName evidence="2">Ribbon-helix-helix protein CopG domain-containing protein</fullName>
    </recommendedName>
</protein>
<dbReference type="SUPFAM" id="SSF47598">
    <property type="entry name" value="Ribbon-helix-helix"/>
    <property type="match status" value="1"/>
</dbReference>
<dbReference type="Pfam" id="PF01402">
    <property type="entry name" value="RHH_1"/>
    <property type="match status" value="1"/>
</dbReference>
<dbReference type="KEGG" id="mah:MEALZ_3787"/>
<sequence length="151" mass="17215">MRKPAKRLTKAQLKELKAVILSLNPNLALDAVITLSNQFEMWQAYQQRKYFLVREPIDFIEETVSIDFSALDDRQGQDEKSEVELVKVNKQAEPEKQSRRTRGKGNKPAKKVTSIAIDPDVYAKLELKAEAEQRSIGAIIRLAIGQYLENT</sequence>
<dbReference type="HOGENOM" id="CLU_1729228_0_0_6"/>
<dbReference type="RefSeq" id="WP_014150196.1">
    <property type="nucleotide sequence ID" value="NC_016112.1"/>
</dbReference>
<evidence type="ECO:0000259" key="2">
    <source>
        <dbReference type="Pfam" id="PF01402"/>
    </source>
</evidence>
<dbReference type="InterPro" id="IPR002145">
    <property type="entry name" value="CopG"/>
</dbReference>
<proteinExistence type="predicted"/>
<reference evidence="4" key="1">
    <citation type="journal article" date="2012" name="J. Bacteriol.">
        <title>Genome sequence of the haloalkaliphilic methanotrophic bacterium Methylomicrobium alcaliphilum 20Z.</title>
        <authorList>
            <person name="Vuilleumier S."/>
            <person name="Khmelenina V.N."/>
            <person name="Bringel F."/>
            <person name="Reshetnikov A.S."/>
            <person name="Lajus A."/>
            <person name="Mangenot S."/>
            <person name="Rouy Z."/>
            <person name="Op den Camp H.J."/>
            <person name="Jetten M.S."/>
            <person name="Dispirito A.A."/>
            <person name="Dunfield P."/>
            <person name="Klotz M.G."/>
            <person name="Semrau J.D."/>
            <person name="Stein L.Y."/>
            <person name="Barbe V."/>
            <person name="Medigue C."/>
            <person name="Trotsenko Y.A."/>
            <person name="Kalyuzhnaya M.G."/>
        </authorList>
    </citation>
    <scope>NUCLEOTIDE SEQUENCE [LARGE SCALE GENOMIC DNA]</scope>
    <source>
        <strain evidence="4">DSM 19304 / NCIMB 14124 / VKM B-2133 / 20Z</strain>
    </source>
</reference>
<dbReference type="EMBL" id="FO082060">
    <property type="protein sequence ID" value="CCE25443.1"/>
    <property type="molecule type" value="Genomic_DNA"/>
</dbReference>